<dbReference type="AlphaFoldDB" id="A0A1R1F2P9"/>
<keyword evidence="1" id="KW-0479">Metal-binding</keyword>
<comment type="caution">
    <text evidence="4">The sequence shown here is derived from an EMBL/GenBank/DDBJ whole genome shotgun (WGS) entry which is preliminary data.</text>
</comment>
<dbReference type="InterPro" id="IPR050197">
    <property type="entry name" value="Aldolase_class_II_sugar_metab"/>
</dbReference>
<dbReference type="STRING" id="297318.BK138_07005"/>
<dbReference type="Gene3D" id="3.40.225.10">
    <property type="entry name" value="Class II aldolase/adducin N-terminal domain"/>
    <property type="match status" value="1"/>
</dbReference>
<dbReference type="InterPro" id="IPR036409">
    <property type="entry name" value="Aldolase_II/adducin_N_sf"/>
</dbReference>
<gene>
    <name evidence="4" type="ORF">BK138_07005</name>
</gene>
<dbReference type="InterPro" id="IPR001303">
    <property type="entry name" value="Aldolase_II/adducin_N"/>
</dbReference>
<name>A0A1R1F2P9_9BACL</name>
<evidence type="ECO:0000313" key="4">
    <source>
        <dbReference type="EMBL" id="OMF58282.1"/>
    </source>
</evidence>
<evidence type="ECO:0000256" key="1">
    <source>
        <dbReference type="ARBA" id="ARBA00022723"/>
    </source>
</evidence>
<evidence type="ECO:0000313" key="5">
    <source>
        <dbReference type="Proteomes" id="UP000187172"/>
    </source>
</evidence>
<dbReference type="SMART" id="SM01007">
    <property type="entry name" value="Aldolase_II"/>
    <property type="match status" value="1"/>
</dbReference>
<dbReference type="PANTHER" id="PTHR22789:SF0">
    <property type="entry name" value="3-OXO-TETRONATE 4-PHOSPHATE DECARBOXYLASE-RELATED"/>
    <property type="match status" value="1"/>
</dbReference>
<dbReference type="EMBL" id="MRTP01000001">
    <property type="protein sequence ID" value="OMF58282.1"/>
    <property type="molecule type" value="Genomic_DNA"/>
</dbReference>
<dbReference type="GO" id="GO:0019323">
    <property type="term" value="P:pentose catabolic process"/>
    <property type="evidence" value="ECO:0007669"/>
    <property type="project" value="TreeGrafter"/>
</dbReference>
<dbReference type="Pfam" id="PF00596">
    <property type="entry name" value="Aldolase_II"/>
    <property type="match status" value="1"/>
</dbReference>
<organism evidence="4 5">
    <name type="scientific">Paenibacillus rhizosphaerae</name>
    <dbReference type="NCBI Taxonomy" id="297318"/>
    <lineage>
        <taxon>Bacteria</taxon>
        <taxon>Bacillati</taxon>
        <taxon>Bacillota</taxon>
        <taxon>Bacilli</taxon>
        <taxon>Bacillales</taxon>
        <taxon>Paenibacillaceae</taxon>
        <taxon>Paenibacillus</taxon>
    </lineage>
</organism>
<dbReference type="GO" id="GO:0005829">
    <property type="term" value="C:cytosol"/>
    <property type="evidence" value="ECO:0007669"/>
    <property type="project" value="TreeGrafter"/>
</dbReference>
<protein>
    <submittedName>
        <fullName evidence="4">Class II aldolase</fullName>
    </submittedName>
</protein>
<accession>A0A1R1F2P9</accession>
<dbReference type="Proteomes" id="UP000187172">
    <property type="component" value="Unassembled WGS sequence"/>
</dbReference>
<keyword evidence="5" id="KW-1185">Reference proteome</keyword>
<feature type="domain" description="Class II aldolase/adducin N-terminal" evidence="3">
    <location>
        <begin position="11"/>
        <end position="186"/>
    </location>
</feature>
<evidence type="ECO:0000256" key="2">
    <source>
        <dbReference type="ARBA" id="ARBA00023239"/>
    </source>
</evidence>
<proteinExistence type="predicted"/>
<dbReference type="RefSeq" id="WP_076167690.1">
    <property type="nucleotide sequence ID" value="NZ_MRTP01000001.1"/>
</dbReference>
<sequence>MTVQLEQQVREELTKYARKTVAKGLVVGPGGNISAKAGNIMLLSPSGFALEDIEPEQWIRVEIDSGNVLDQEVRPSSEVLMHLFAYRVNPDIQAIVHTHPAHCIALTLVSKELPMLFPDQAALVGDIAFVPYVLPTTDLLANAVAEKVGDHNSILLENHGLVTTGKNLREAYYRTEVVEESAKVYLAAKAVGEPKVLTDAEYKEIQSLESEAYRVQLLQKMK</sequence>
<evidence type="ECO:0000259" key="3">
    <source>
        <dbReference type="SMART" id="SM01007"/>
    </source>
</evidence>
<dbReference type="PANTHER" id="PTHR22789">
    <property type="entry name" value="FUCULOSE PHOSPHATE ALDOLASE"/>
    <property type="match status" value="1"/>
</dbReference>
<dbReference type="GO" id="GO:0046872">
    <property type="term" value="F:metal ion binding"/>
    <property type="evidence" value="ECO:0007669"/>
    <property type="project" value="UniProtKB-KW"/>
</dbReference>
<keyword evidence="2" id="KW-0456">Lyase</keyword>
<reference evidence="4 5" key="1">
    <citation type="submission" date="2016-11" db="EMBL/GenBank/DDBJ databases">
        <title>Paenibacillus species isolates.</title>
        <authorList>
            <person name="Beno S.M."/>
        </authorList>
    </citation>
    <scope>NUCLEOTIDE SEQUENCE [LARGE SCALE GENOMIC DNA]</scope>
    <source>
        <strain evidence="4 5">FSL R5-0378</strain>
    </source>
</reference>
<dbReference type="GO" id="GO:0016832">
    <property type="term" value="F:aldehyde-lyase activity"/>
    <property type="evidence" value="ECO:0007669"/>
    <property type="project" value="TreeGrafter"/>
</dbReference>
<dbReference type="SUPFAM" id="SSF53639">
    <property type="entry name" value="AraD/HMP-PK domain-like"/>
    <property type="match status" value="1"/>
</dbReference>